<comment type="caution">
    <text evidence="6">The sequence shown here is derived from an EMBL/GenBank/DDBJ whole genome shotgun (WGS) entry which is preliminary data.</text>
</comment>
<dbReference type="PANTHER" id="PTHR42877">
    <property type="entry name" value="L-ORNITHINE N(5)-MONOOXYGENASE-RELATED"/>
    <property type="match status" value="1"/>
</dbReference>
<dbReference type="RefSeq" id="XP_040755796.1">
    <property type="nucleotide sequence ID" value="XM_040898743.1"/>
</dbReference>
<evidence type="ECO:0000313" key="6">
    <source>
        <dbReference type="EMBL" id="PTU24404.1"/>
    </source>
</evidence>
<dbReference type="GeneID" id="63815625"/>
<evidence type="ECO:0000313" key="7">
    <source>
        <dbReference type="Proteomes" id="UP000244073"/>
    </source>
</evidence>
<comment type="similarity">
    <text evidence="2">Belongs to the FAD-binding monooxygenase family.</text>
</comment>
<dbReference type="InterPro" id="IPR020946">
    <property type="entry name" value="Flavin_mOase-like"/>
</dbReference>
<dbReference type="EMBL" id="MSFN02000001">
    <property type="protein sequence ID" value="PTU24404.1"/>
    <property type="molecule type" value="Genomic_DNA"/>
</dbReference>
<proteinExistence type="inferred from homology"/>
<sequence>MPTKLRVDACIGNQDYTDAVVVIVGAGISGMCMAIDLIKRNQCHNFVILEKSSGVGGTWRDNKYPGCSCDVASVLYSYSFEQSTRWTREYANQEEILYGLYRYIRFNSAVEEAKWDDQEMKWHVSVKVSRDKDSQFTSSYVLDSDFLISAVGQLNIPQAPDIPGLQDFRGKVMHSARWDCTYDFSGKRVAIIGNSGATSAQVVPEVAQVASHLTVFQRTPNWVIPRHDTRISAFQQALLTYIPPLRMRKRALNMDFRESFYAAVSDSASGFAEQIRHWCSQGMQAHLSNKPQLWAKLTPDYAPGYKRVIIADDYYPALARENVDLETRRISRITNTGIEVEEGVLQEYDFIILATGFKTVEFLYPIRIHGSQGRPLSEIWREGPSAFKGVTVEDLPNFGMVYGPNTSLGHNSIILMIEAQSRYLSALVGEVLRARLQGKTLVIKPKPSASAEYNHKLQEMLTRTSFADSRCRSWYKTEQGKITSNWSGTVVDYQRQMSQVSWTDYEVDGTAKDAIKSRKVTHLGRVREESSGSYTSLLLTSACVLAVMGGLLLRGSSLLRAH</sequence>
<evidence type="ECO:0000256" key="1">
    <source>
        <dbReference type="ARBA" id="ARBA00001974"/>
    </source>
</evidence>
<dbReference type="GO" id="GO:0004499">
    <property type="term" value="F:N,N-dimethylaniline monooxygenase activity"/>
    <property type="evidence" value="ECO:0007669"/>
    <property type="project" value="InterPro"/>
</dbReference>
<dbReference type="GO" id="GO:0050660">
    <property type="term" value="F:flavin adenine dinucleotide binding"/>
    <property type="evidence" value="ECO:0007669"/>
    <property type="project" value="InterPro"/>
</dbReference>
<organism evidence="6 7">
    <name type="scientific">Aspergillus ochraceoroseus IBT 24754</name>
    <dbReference type="NCBI Taxonomy" id="1392256"/>
    <lineage>
        <taxon>Eukaryota</taxon>
        <taxon>Fungi</taxon>
        <taxon>Dikarya</taxon>
        <taxon>Ascomycota</taxon>
        <taxon>Pezizomycotina</taxon>
        <taxon>Eurotiomycetes</taxon>
        <taxon>Eurotiomycetidae</taxon>
        <taxon>Eurotiales</taxon>
        <taxon>Aspergillaceae</taxon>
        <taxon>Aspergillus</taxon>
        <taxon>Aspergillus subgen. Nidulantes</taxon>
    </lineage>
</organism>
<reference evidence="6 7" key="1">
    <citation type="journal article" date="2018" name="Proc. Natl. Acad. Sci. U.S.A.">
        <title>Linking secondary metabolites to gene clusters through genome sequencing of six diverse Aspergillus species.</title>
        <authorList>
            <person name="Kaerboelling I."/>
            <person name="Vesth T.C."/>
            <person name="Frisvad J.C."/>
            <person name="Nybo J.L."/>
            <person name="Theobald S."/>
            <person name="Kuo A."/>
            <person name="Bowyer P."/>
            <person name="Matsuda Y."/>
            <person name="Mondo S."/>
            <person name="Lyhne E.K."/>
            <person name="Kogle M.E."/>
            <person name="Clum A."/>
            <person name="Lipzen A."/>
            <person name="Salamov A."/>
            <person name="Ngan C.Y."/>
            <person name="Daum C."/>
            <person name="Chiniquy J."/>
            <person name="Barry K."/>
            <person name="LaButti K."/>
            <person name="Haridas S."/>
            <person name="Simmons B.A."/>
            <person name="Magnuson J.K."/>
            <person name="Mortensen U.H."/>
            <person name="Larsen T.O."/>
            <person name="Grigoriev I.V."/>
            <person name="Baker S.E."/>
            <person name="Andersen M.R."/>
        </authorList>
    </citation>
    <scope>NUCLEOTIDE SEQUENCE [LARGE SCALE GENOMIC DNA]</scope>
    <source>
        <strain evidence="6 7">IBT 24754</strain>
    </source>
</reference>
<dbReference type="InterPro" id="IPR036188">
    <property type="entry name" value="FAD/NAD-bd_sf"/>
</dbReference>
<dbReference type="OrthoDB" id="74360at2759"/>
<dbReference type="Pfam" id="PF00743">
    <property type="entry name" value="FMO-like"/>
    <property type="match status" value="1"/>
</dbReference>
<keyword evidence="3" id="KW-0285">Flavoprotein</keyword>
<dbReference type="Pfam" id="PF13450">
    <property type="entry name" value="NAD_binding_8"/>
    <property type="match status" value="1"/>
</dbReference>
<dbReference type="InterPro" id="IPR051209">
    <property type="entry name" value="FAD-bind_Monooxygenase_sf"/>
</dbReference>
<protein>
    <submittedName>
        <fullName evidence="6">Uncharacterized protein</fullName>
    </submittedName>
</protein>
<name>A0A2T5M7A5_9EURO</name>
<dbReference type="AlphaFoldDB" id="A0A2T5M7A5"/>
<dbReference type="PANTHER" id="PTHR42877:SF4">
    <property type="entry name" value="FAD_NAD(P)-BINDING DOMAIN-CONTAINING PROTEIN-RELATED"/>
    <property type="match status" value="1"/>
</dbReference>
<evidence type="ECO:0000256" key="5">
    <source>
        <dbReference type="ARBA" id="ARBA00023002"/>
    </source>
</evidence>
<dbReference type="SUPFAM" id="SSF51905">
    <property type="entry name" value="FAD/NAD(P)-binding domain"/>
    <property type="match status" value="1"/>
</dbReference>
<dbReference type="Proteomes" id="UP000244073">
    <property type="component" value="Unassembled WGS sequence"/>
</dbReference>
<comment type="cofactor">
    <cofactor evidence="1">
        <name>FAD</name>
        <dbReference type="ChEBI" id="CHEBI:57692"/>
    </cofactor>
</comment>
<keyword evidence="4" id="KW-0274">FAD</keyword>
<dbReference type="VEuPathDB" id="FungiDB:P175DRAFT_0513388"/>
<evidence type="ECO:0000256" key="4">
    <source>
        <dbReference type="ARBA" id="ARBA00022827"/>
    </source>
</evidence>
<evidence type="ECO:0000256" key="2">
    <source>
        <dbReference type="ARBA" id="ARBA00010139"/>
    </source>
</evidence>
<evidence type="ECO:0000256" key="3">
    <source>
        <dbReference type="ARBA" id="ARBA00022630"/>
    </source>
</evidence>
<gene>
    <name evidence="6" type="ORF">P175DRAFT_0513388</name>
</gene>
<dbReference type="Gene3D" id="3.50.50.60">
    <property type="entry name" value="FAD/NAD(P)-binding domain"/>
    <property type="match status" value="2"/>
</dbReference>
<keyword evidence="5" id="KW-0560">Oxidoreductase</keyword>
<accession>A0A2T5M7A5</accession>
<dbReference type="GO" id="GO:0050661">
    <property type="term" value="F:NADP binding"/>
    <property type="evidence" value="ECO:0007669"/>
    <property type="project" value="InterPro"/>
</dbReference>